<comment type="caution">
    <text evidence="13">The sequence shown here is derived from an EMBL/GenBank/DDBJ whole genome shotgun (WGS) entry which is preliminary data.</text>
</comment>
<dbReference type="InterPro" id="IPR036895">
    <property type="entry name" value="Uracil-DNA_glycosylase-like_sf"/>
</dbReference>
<sequence>MTDKDLTNPKTSALYRIKQALLSAKDAPLFDYRQANKYWPVIGEGSHMSKIMFIGEAPGKNEALTGRPFCGAAGKILDELLAGVGLKREEVYITNIVKDRPPENRDPLPEEIAYYAPWLDEQIQILQPRVIATLGRFSMTYLLNKYFLPSGTITDMHGRIIETKEKYGPIVIVPLYHPAAAIYNQSLKDTLKKDFAVLARFK</sequence>
<evidence type="ECO:0000259" key="12">
    <source>
        <dbReference type="SMART" id="SM00986"/>
    </source>
</evidence>
<proteinExistence type="inferred from homology"/>
<evidence type="ECO:0000256" key="8">
    <source>
        <dbReference type="ARBA" id="ARBA00022801"/>
    </source>
</evidence>
<evidence type="ECO:0000256" key="10">
    <source>
        <dbReference type="ARBA" id="ARBA00023014"/>
    </source>
</evidence>
<keyword evidence="8" id="KW-0378">Hydrolase</keyword>
<keyword evidence="11" id="KW-0234">DNA repair</keyword>
<comment type="similarity">
    <text evidence="2">Belongs to the uracil-DNA glycosylase (UDG) superfamily. Type 4 (UDGa) family.</text>
</comment>
<dbReference type="PANTHER" id="PTHR33693:SF1">
    <property type="entry name" value="TYPE-4 URACIL-DNA GLYCOSYLASE"/>
    <property type="match status" value="1"/>
</dbReference>
<evidence type="ECO:0000256" key="5">
    <source>
        <dbReference type="ARBA" id="ARBA00022485"/>
    </source>
</evidence>
<dbReference type="SUPFAM" id="SSF52141">
    <property type="entry name" value="Uracil-DNA glycosylase-like"/>
    <property type="match status" value="1"/>
</dbReference>
<dbReference type="EMBL" id="MHTH01000011">
    <property type="protein sequence ID" value="OHA58308.1"/>
    <property type="molecule type" value="Genomic_DNA"/>
</dbReference>
<keyword evidence="9" id="KW-0408">Iron</keyword>
<keyword evidence="5" id="KW-0004">4Fe-4S</keyword>
<dbReference type="PANTHER" id="PTHR33693">
    <property type="entry name" value="TYPE-5 URACIL-DNA GLYCOSYLASE"/>
    <property type="match status" value="1"/>
</dbReference>
<evidence type="ECO:0000313" key="13">
    <source>
        <dbReference type="EMBL" id="OHA58308.1"/>
    </source>
</evidence>
<dbReference type="GO" id="GO:0004844">
    <property type="term" value="F:uracil DNA N-glycosylase activity"/>
    <property type="evidence" value="ECO:0007669"/>
    <property type="project" value="UniProtKB-EC"/>
</dbReference>
<evidence type="ECO:0000256" key="6">
    <source>
        <dbReference type="ARBA" id="ARBA00022723"/>
    </source>
</evidence>
<keyword evidence="7" id="KW-0227">DNA damage</keyword>
<dbReference type="SMART" id="SM00987">
    <property type="entry name" value="UreE_C"/>
    <property type="match status" value="1"/>
</dbReference>
<evidence type="ECO:0000313" key="14">
    <source>
        <dbReference type="Proteomes" id="UP000176222"/>
    </source>
</evidence>
<dbReference type="Gene3D" id="3.40.470.10">
    <property type="entry name" value="Uracil-DNA glycosylase-like domain"/>
    <property type="match status" value="1"/>
</dbReference>
<dbReference type="GO" id="GO:0051539">
    <property type="term" value="F:4 iron, 4 sulfur cluster binding"/>
    <property type="evidence" value="ECO:0007669"/>
    <property type="project" value="UniProtKB-KW"/>
</dbReference>
<dbReference type="SMART" id="SM00986">
    <property type="entry name" value="UDG"/>
    <property type="match status" value="1"/>
</dbReference>
<dbReference type="EC" id="3.2.2.27" evidence="3"/>
<evidence type="ECO:0000256" key="7">
    <source>
        <dbReference type="ARBA" id="ARBA00022763"/>
    </source>
</evidence>
<dbReference type="AlphaFoldDB" id="A0A1G2QCZ8"/>
<evidence type="ECO:0000256" key="11">
    <source>
        <dbReference type="ARBA" id="ARBA00023204"/>
    </source>
</evidence>
<dbReference type="Pfam" id="PF03167">
    <property type="entry name" value="UDG"/>
    <property type="match status" value="1"/>
</dbReference>
<evidence type="ECO:0000256" key="3">
    <source>
        <dbReference type="ARBA" id="ARBA00012030"/>
    </source>
</evidence>
<dbReference type="InterPro" id="IPR005273">
    <property type="entry name" value="Ura-DNA_glyco_family4"/>
</dbReference>
<evidence type="ECO:0000256" key="4">
    <source>
        <dbReference type="ARBA" id="ARBA00019403"/>
    </source>
</evidence>
<dbReference type="InterPro" id="IPR005122">
    <property type="entry name" value="Uracil-DNA_glycosylase-like"/>
</dbReference>
<dbReference type="GO" id="GO:0006281">
    <property type="term" value="P:DNA repair"/>
    <property type="evidence" value="ECO:0007669"/>
    <property type="project" value="UniProtKB-KW"/>
</dbReference>
<reference evidence="13 14" key="1">
    <citation type="journal article" date="2016" name="Nat. Commun.">
        <title>Thousands of microbial genomes shed light on interconnected biogeochemical processes in an aquifer system.</title>
        <authorList>
            <person name="Anantharaman K."/>
            <person name="Brown C.T."/>
            <person name="Hug L.A."/>
            <person name="Sharon I."/>
            <person name="Castelle C.J."/>
            <person name="Probst A.J."/>
            <person name="Thomas B.C."/>
            <person name="Singh A."/>
            <person name="Wilkins M.J."/>
            <person name="Karaoz U."/>
            <person name="Brodie E.L."/>
            <person name="Williams K.H."/>
            <person name="Hubbard S.S."/>
            <person name="Banfield J.F."/>
        </authorList>
    </citation>
    <scope>NUCLEOTIDE SEQUENCE [LARGE SCALE GENOMIC DNA]</scope>
</reference>
<keyword evidence="10" id="KW-0411">Iron-sulfur</keyword>
<feature type="domain" description="Uracil-DNA glycosylase-like" evidence="12">
    <location>
        <begin position="42"/>
        <end position="202"/>
    </location>
</feature>
<dbReference type="NCBIfam" id="TIGR00758">
    <property type="entry name" value="UDG_fam4"/>
    <property type="match status" value="1"/>
</dbReference>
<organism evidence="13 14">
    <name type="scientific">Candidatus Vogelbacteria bacterium RIFOXYB1_FULL_42_16</name>
    <dbReference type="NCBI Taxonomy" id="1802436"/>
    <lineage>
        <taxon>Bacteria</taxon>
        <taxon>Candidatus Vogeliibacteriota</taxon>
    </lineage>
</organism>
<dbReference type="Proteomes" id="UP000176222">
    <property type="component" value="Unassembled WGS sequence"/>
</dbReference>
<protein>
    <recommendedName>
        <fullName evidence="4">Type-4 uracil-DNA glycosylase</fullName>
        <ecNumber evidence="3">3.2.2.27</ecNumber>
    </recommendedName>
</protein>
<dbReference type="STRING" id="1802436.A2370_01580"/>
<evidence type="ECO:0000256" key="9">
    <source>
        <dbReference type="ARBA" id="ARBA00023004"/>
    </source>
</evidence>
<dbReference type="InterPro" id="IPR051536">
    <property type="entry name" value="UDG_Type-4/5"/>
</dbReference>
<dbReference type="CDD" id="cd10030">
    <property type="entry name" value="UDG-F4_TTUDGA_SPO1dp_like"/>
    <property type="match status" value="1"/>
</dbReference>
<dbReference type="GO" id="GO:0046872">
    <property type="term" value="F:metal ion binding"/>
    <property type="evidence" value="ECO:0007669"/>
    <property type="project" value="UniProtKB-KW"/>
</dbReference>
<gene>
    <name evidence="13" type="ORF">A2370_01580</name>
</gene>
<accession>A0A1G2QCZ8</accession>
<name>A0A1G2QCZ8_9BACT</name>
<evidence type="ECO:0000256" key="2">
    <source>
        <dbReference type="ARBA" id="ARBA00006521"/>
    </source>
</evidence>
<keyword evidence="6" id="KW-0479">Metal-binding</keyword>
<evidence type="ECO:0000256" key="1">
    <source>
        <dbReference type="ARBA" id="ARBA00001400"/>
    </source>
</evidence>
<comment type="catalytic activity">
    <reaction evidence="1">
        <text>Hydrolyzes single-stranded DNA or mismatched double-stranded DNA and polynucleotides, releasing free uracil.</text>
        <dbReference type="EC" id="3.2.2.27"/>
    </reaction>
</comment>